<keyword evidence="2" id="KW-1185">Reference proteome</keyword>
<accession>A0A8J7B2S3</accession>
<dbReference type="AlphaFoldDB" id="A0A8J7B2S3"/>
<evidence type="ECO:0000313" key="2">
    <source>
        <dbReference type="Proteomes" id="UP000654482"/>
    </source>
</evidence>
<comment type="caution">
    <text evidence="1">The sequence shown here is derived from an EMBL/GenBank/DDBJ whole genome shotgun (WGS) entry which is preliminary data.</text>
</comment>
<proteinExistence type="predicted"/>
<organism evidence="1 2">
    <name type="scientific">Lusitaniella coriacea LEGE 07157</name>
    <dbReference type="NCBI Taxonomy" id="945747"/>
    <lineage>
        <taxon>Bacteria</taxon>
        <taxon>Bacillati</taxon>
        <taxon>Cyanobacteriota</taxon>
        <taxon>Cyanophyceae</taxon>
        <taxon>Spirulinales</taxon>
        <taxon>Lusitaniellaceae</taxon>
        <taxon>Lusitaniella</taxon>
    </lineage>
</organism>
<dbReference type="Proteomes" id="UP000654482">
    <property type="component" value="Unassembled WGS sequence"/>
</dbReference>
<name>A0A8J7B2S3_9CYAN</name>
<dbReference type="EMBL" id="JADEWZ010000002">
    <property type="protein sequence ID" value="MBE9114542.1"/>
    <property type="molecule type" value="Genomic_DNA"/>
</dbReference>
<gene>
    <name evidence="1" type="ORF">IQ249_01410</name>
</gene>
<sequence length="195" mass="21266">MLKTFSSLVSQTGVAIARKSIKTHRLAISTTLCLSVIGVSSASAISLDFASSGSQGSIIANTAFTANESSNSFETNPVSSLVEPRENQRNEPSHNIAVLPQSPARSLLLNGNHRDNISSATQLSPLLEATKPRQWTPVMDSEMLQLFVASATVLNKLERKHESVEKKGISGITNYYLYRSSKLDNDEEESKKDKR</sequence>
<dbReference type="RefSeq" id="WP_194027636.1">
    <property type="nucleotide sequence ID" value="NZ_JADEWZ010000002.1"/>
</dbReference>
<reference evidence="1" key="1">
    <citation type="submission" date="2020-10" db="EMBL/GenBank/DDBJ databases">
        <authorList>
            <person name="Castelo-Branco R."/>
            <person name="Eusebio N."/>
            <person name="Adriana R."/>
            <person name="Vieira A."/>
            <person name="Brugerolle De Fraissinette N."/>
            <person name="Rezende De Castro R."/>
            <person name="Schneider M.P."/>
            <person name="Vasconcelos V."/>
            <person name="Leao P.N."/>
        </authorList>
    </citation>
    <scope>NUCLEOTIDE SEQUENCE</scope>
    <source>
        <strain evidence="1">LEGE 07157</strain>
    </source>
</reference>
<protein>
    <submittedName>
        <fullName evidence="1">Uncharacterized protein</fullName>
    </submittedName>
</protein>
<evidence type="ECO:0000313" key="1">
    <source>
        <dbReference type="EMBL" id="MBE9114542.1"/>
    </source>
</evidence>